<proteinExistence type="predicted"/>
<organism evidence="2 3">
    <name type="scientific">Halobacillus kuroshimensis</name>
    <dbReference type="NCBI Taxonomy" id="302481"/>
    <lineage>
        <taxon>Bacteria</taxon>
        <taxon>Bacillati</taxon>
        <taxon>Bacillota</taxon>
        <taxon>Bacilli</taxon>
        <taxon>Bacillales</taxon>
        <taxon>Bacillaceae</taxon>
        <taxon>Halobacillus</taxon>
    </lineage>
</organism>
<evidence type="ECO:0000313" key="3">
    <source>
        <dbReference type="Proteomes" id="UP000663970"/>
    </source>
</evidence>
<dbReference type="Proteomes" id="UP000663970">
    <property type="component" value="Unassembled WGS sequence"/>
</dbReference>
<sequence>MRHLLPVILVMVAIGLLIKVMNIFPAGYTVFIGVVSIFLMYDGVKAWKDRSFIKAVSKMLMSMLLFIMMVTRVS</sequence>
<name>A0ABS3DS32_9BACI</name>
<evidence type="ECO:0000256" key="1">
    <source>
        <dbReference type="SAM" id="Phobius"/>
    </source>
</evidence>
<keyword evidence="3" id="KW-1185">Reference proteome</keyword>
<reference evidence="2 3" key="1">
    <citation type="submission" date="2020-12" db="EMBL/GenBank/DDBJ databases">
        <title>Oil enriched cultivation method for isolating marine PHA-producing bacteria.</title>
        <authorList>
            <person name="Zheng W."/>
            <person name="Yu S."/>
            <person name="Huang Y."/>
        </authorList>
    </citation>
    <scope>NUCLEOTIDE SEQUENCE [LARGE SCALE GENOMIC DNA]</scope>
    <source>
        <strain evidence="2 3">SY-2-6</strain>
    </source>
</reference>
<keyword evidence="1" id="KW-0812">Transmembrane</keyword>
<feature type="transmembrane region" description="Helical" evidence="1">
    <location>
        <begin position="52"/>
        <end position="71"/>
    </location>
</feature>
<keyword evidence="1" id="KW-1133">Transmembrane helix</keyword>
<dbReference type="RefSeq" id="WP_027953936.1">
    <property type="nucleotide sequence ID" value="NZ_JAEKJY010000001.1"/>
</dbReference>
<dbReference type="EMBL" id="JAEKJY010000001">
    <property type="protein sequence ID" value="MBN8234153.1"/>
    <property type="molecule type" value="Genomic_DNA"/>
</dbReference>
<gene>
    <name evidence="2" type="ORF">JF544_02795</name>
</gene>
<feature type="transmembrane region" description="Helical" evidence="1">
    <location>
        <begin position="7"/>
        <end position="40"/>
    </location>
</feature>
<protein>
    <submittedName>
        <fullName evidence="2">Uncharacterized protein</fullName>
    </submittedName>
</protein>
<keyword evidence="1" id="KW-0472">Membrane</keyword>
<evidence type="ECO:0000313" key="2">
    <source>
        <dbReference type="EMBL" id="MBN8234153.1"/>
    </source>
</evidence>
<comment type="caution">
    <text evidence="2">The sequence shown here is derived from an EMBL/GenBank/DDBJ whole genome shotgun (WGS) entry which is preliminary data.</text>
</comment>
<accession>A0ABS3DS32</accession>